<gene>
    <name evidence="4" type="ORF">H9751_01950</name>
</gene>
<dbReference type="InterPro" id="IPR013549">
    <property type="entry name" value="DUF1731"/>
</dbReference>
<evidence type="ECO:0000313" key="5">
    <source>
        <dbReference type="Proteomes" id="UP000823858"/>
    </source>
</evidence>
<dbReference type="Gene3D" id="3.30.530.20">
    <property type="match status" value="1"/>
</dbReference>
<dbReference type="SUPFAM" id="SSF51735">
    <property type="entry name" value="NAD(P)-binding Rossmann-fold domains"/>
    <property type="match status" value="1"/>
</dbReference>
<feature type="domain" description="DUF1731" evidence="3">
    <location>
        <begin position="399"/>
        <end position="446"/>
    </location>
</feature>
<dbReference type="InterPro" id="IPR036291">
    <property type="entry name" value="NAD(P)-bd_dom_sf"/>
</dbReference>
<dbReference type="Pfam" id="PF01370">
    <property type="entry name" value="Epimerase"/>
    <property type="match status" value="1"/>
</dbReference>
<dbReference type="InterPro" id="IPR023393">
    <property type="entry name" value="START-like_dom_sf"/>
</dbReference>
<dbReference type="Proteomes" id="UP000823858">
    <property type="component" value="Unassembled WGS sequence"/>
</dbReference>
<accession>A0A9D2TPH1</accession>
<feature type="domain" description="NAD-dependent epimerase/dehydratase" evidence="2">
    <location>
        <begin position="159"/>
        <end position="364"/>
    </location>
</feature>
<comment type="caution">
    <text evidence="4">The sequence shown here is derived from an EMBL/GenBank/DDBJ whole genome shotgun (WGS) entry which is preliminary data.</text>
</comment>
<dbReference type="SUPFAM" id="SSF55961">
    <property type="entry name" value="Bet v1-like"/>
    <property type="match status" value="1"/>
</dbReference>
<sequence length="451" mass="48609">MSFLRPQPFFHHTYLPVSADTAWDWHTRPGAVVRLTPGIARMTVTGEADSLRDGTTTFRLPGGVAWRARHQAGEFEDGRRFTDVLESTPRTALNTLVTWRHEHEIAPNGELSCTVTDTITTNAPDALLSRITSYRDRQLTADLRRLEEMRQWDGTPLTVAVTGPSGTVGTQLVAMLQTAGHTVIPLSRSERPGGRVWDPESPASDLLDGVDAVVHLAGAPIAGRFTDSHRDAVRESRVGPTRRLAELAAETPGLTTFICASAVGYYGADRPEAVTEESPPGAGFLAEVVSDWEEDCQPARDAGLRVANIRTGLVLAGGSPLLTLLGASSRIGGGPLGSGEQHFPWVAVDDLVDIYHRAVVDPDMSGPVNAVAPEEITQADFAAVLADLQTLRVPLALPVPTLGPQVLLGREGAEELALADQHVLCDKLGRADHRFRFTAVREALRHELALN</sequence>
<evidence type="ECO:0000256" key="1">
    <source>
        <dbReference type="ARBA" id="ARBA00009353"/>
    </source>
</evidence>
<protein>
    <submittedName>
        <fullName evidence="4">TIGR01777 family oxidoreductase</fullName>
    </submittedName>
</protein>
<dbReference type="PANTHER" id="PTHR11092">
    <property type="entry name" value="SUGAR NUCLEOTIDE EPIMERASE RELATED"/>
    <property type="match status" value="1"/>
</dbReference>
<reference evidence="4" key="2">
    <citation type="submission" date="2021-04" db="EMBL/GenBank/DDBJ databases">
        <authorList>
            <person name="Gilroy R."/>
        </authorList>
    </citation>
    <scope>NUCLEOTIDE SEQUENCE</scope>
    <source>
        <strain evidence="4">ChiHjej13B12-4958</strain>
    </source>
</reference>
<dbReference type="EMBL" id="DWVP01000003">
    <property type="protein sequence ID" value="HJC84315.1"/>
    <property type="molecule type" value="Genomic_DNA"/>
</dbReference>
<dbReference type="Pfam" id="PF08338">
    <property type="entry name" value="DUF1731"/>
    <property type="match status" value="1"/>
</dbReference>
<dbReference type="PANTHER" id="PTHR11092:SF0">
    <property type="entry name" value="EPIMERASE FAMILY PROTEIN SDR39U1"/>
    <property type="match status" value="1"/>
</dbReference>
<evidence type="ECO:0000259" key="2">
    <source>
        <dbReference type="Pfam" id="PF01370"/>
    </source>
</evidence>
<dbReference type="AlphaFoldDB" id="A0A9D2TPH1"/>
<dbReference type="NCBIfam" id="TIGR01777">
    <property type="entry name" value="yfcH"/>
    <property type="match status" value="1"/>
</dbReference>
<organism evidence="4 5">
    <name type="scientific">Candidatus Corynebacterium faecigallinarum</name>
    <dbReference type="NCBI Taxonomy" id="2838528"/>
    <lineage>
        <taxon>Bacteria</taxon>
        <taxon>Bacillati</taxon>
        <taxon>Actinomycetota</taxon>
        <taxon>Actinomycetes</taxon>
        <taxon>Mycobacteriales</taxon>
        <taxon>Corynebacteriaceae</taxon>
        <taxon>Corynebacterium</taxon>
    </lineage>
</organism>
<proteinExistence type="inferred from homology"/>
<name>A0A9D2TPH1_9CORY</name>
<dbReference type="InterPro" id="IPR010099">
    <property type="entry name" value="SDR39U1"/>
</dbReference>
<reference evidence="4" key="1">
    <citation type="journal article" date="2021" name="PeerJ">
        <title>Extensive microbial diversity within the chicken gut microbiome revealed by metagenomics and culture.</title>
        <authorList>
            <person name="Gilroy R."/>
            <person name="Ravi A."/>
            <person name="Getino M."/>
            <person name="Pursley I."/>
            <person name="Horton D.L."/>
            <person name="Alikhan N.F."/>
            <person name="Baker D."/>
            <person name="Gharbi K."/>
            <person name="Hall N."/>
            <person name="Watson M."/>
            <person name="Adriaenssens E.M."/>
            <person name="Foster-Nyarko E."/>
            <person name="Jarju S."/>
            <person name="Secka A."/>
            <person name="Antonio M."/>
            <person name="Oren A."/>
            <person name="Chaudhuri R.R."/>
            <person name="La Ragione R."/>
            <person name="Hildebrand F."/>
            <person name="Pallen M.J."/>
        </authorList>
    </citation>
    <scope>NUCLEOTIDE SEQUENCE</scope>
    <source>
        <strain evidence="4">ChiHjej13B12-4958</strain>
    </source>
</reference>
<dbReference type="Gene3D" id="3.40.50.720">
    <property type="entry name" value="NAD(P)-binding Rossmann-like Domain"/>
    <property type="match status" value="1"/>
</dbReference>
<comment type="similarity">
    <text evidence="1">Belongs to the NAD(P)-dependent epimerase/dehydratase family. SDR39U1 subfamily.</text>
</comment>
<evidence type="ECO:0000259" key="3">
    <source>
        <dbReference type="Pfam" id="PF08338"/>
    </source>
</evidence>
<evidence type="ECO:0000313" key="4">
    <source>
        <dbReference type="EMBL" id="HJC84315.1"/>
    </source>
</evidence>
<dbReference type="InterPro" id="IPR001509">
    <property type="entry name" value="Epimerase_deHydtase"/>
</dbReference>